<dbReference type="GO" id="GO:0007004">
    <property type="term" value="P:telomere maintenance via telomerase"/>
    <property type="evidence" value="ECO:0007669"/>
    <property type="project" value="TreeGrafter"/>
</dbReference>
<evidence type="ECO:0000256" key="13">
    <source>
        <dbReference type="ARBA" id="ARBA00048173"/>
    </source>
</evidence>
<keyword evidence="9 14" id="KW-0779">Telomere</keyword>
<dbReference type="EC" id="2.7.7.49" evidence="2 14"/>
<keyword evidence="5 14" id="KW-0808">Transferase</keyword>
<dbReference type="GO" id="GO:0000333">
    <property type="term" value="C:telomerase catalytic core complex"/>
    <property type="evidence" value="ECO:0007669"/>
    <property type="project" value="TreeGrafter"/>
</dbReference>
<dbReference type="InterPro" id="IPR021891">
    <property type="entry name" value="Telomerase_RBD"/>
</dbReference>
<dbReference type="PRINTS" id="PR01365">
    <property type="entry name" value="TELOMERASERT"/>
</dbReference>
<keyword evidence="10 14" id="KW-0695">RNA-directed DNA polymerase</keyword>
<dbReference type="PANTHER" id="PTHR12066:SF0">
    <property type="entry name" value="TELOMERASE REVERSE TRANSCRIPTASE"/>
    <property type="match status" value="1"/>
</dbReference>
<keyword evidence="7 14" id="KW-0479">Metal-binding</keyword>
<dbReference type="Pfam" id="PF12009">
    <property type="entry name" value="Telomerase_RBD"/>
    <property type="match status" value="1"/>
</dbReference>
<dbReference type="GO" id="GO:0070034">
    <property type="term" value="F:telomerase RNA binding"/>
    <property type="evidence" value="ECO:0007669"/>
    <property type="project" value="TreeGrafter"/>
</dbReference>
<keyword evidence="6 14" id="KW-0548">Nucleotidyltransferase</keyword>
<evidence type="ECO:0000256" key="3">
    <source>
        <dbReference type="ARBA" id="ARBA00016182"/>
    </source>
</evidence>
<dbReference type="EMBL" id="JARQWQ010000025">
    <property type="protein sequence ID" value="KAK2563547.1"/>
    <property type="molecule type" value="Genomic_DNA"/>
</dbReference>
<reference evidence="16" key="1">
    <citation type="journal article" date="2023" name="G3 (Bethesda)">
        <title>Whole genome assembly and annotation of the endangered Caribbean coral Acropora cervicornis.</title>
        <authorList>
            <person name="Selwyn J.D."/>
            <person name="Vollmer S.V."/>
        </authorList>
    </citation>
    <scope>NUCLEOTIDE SEQUENCE</scope>
    <source>
        <strain evidence="16">K2</strain>
    </source>
</reference>
<evidence type="ECO:0000259" key="15">
    <source>
        <dbReference type="PROSITE" id="PS50878"/>
    </source>
</evidence>
<keyword evidence="17" id="KW-1185">Reference proteome</keyword>
<accession>A0AAD9QLQ4</accession>
<evidence type="ECO:0000256" key="4">
    <source>
        <dbReference type="ARBA" id="ARBA00022454"/>
    </source>
</evidence>
<feature type="domain" description="Reverse transcriptase" evidence="15">
    <location>
        <begin position="144"/>
        <end position="472"/>
    </location>
</feature>
<name>A0AAD9QLQ4_ACRCE</name>
<dbReference type="Proteomes" id="UP001249851">
    <property type="component" value="Unassembled WGS sequence"/>
</dbReference>
<dbReference type="Gene3D" id="1.10.132.70">
    <property type="match status" value="1"/>
</dbReference>
<evidence type="ECO:0000256" key="1">
    <source>
        <dbReference type="ARBA" id="ARBA00008001"/>
    </source>
</evidence>
<keyword evidence="4 14" id="KW-0158">Chromosome</keyword>
<evidence type="ECO:0000256" key="5">
    <source>
        <dbReference type="ARBA" id="ARBA00022679"/>
    </source>
</evidence>
<gene>
    <name evidence="16" type="ORF">P5673_013272</name>
</gene>
<comment type="caution">
    <text evidence="16">The sequence shown here is derived from an EMBL/GenBank/DDBJ whole genome shotgun (WGS) entry which is preliminary data.</text>
</comment>
<comment type="catalytic activity">
    <reaction evidence="13 14">
        <text>DNA(n) + a 2'-deoxyribonucleoside 5'-triphosphate = DNA(n+1) + diphosphate</text>
        <dbReference type="Rhea" id="RHEA:22508"/>
        <dbReference type="Rhea" id="RHEA-COMP:17339"/>
        <dbReference type="Rhea" id="RHEA-COMP:17340"/>
        <dbReference type="ChEBI" id="CHEBI:33019"/>
        <dbReference type="ChEBI" id="CHEBI:61560"/>
        <dbReference type="ChEBI" id="CHEBI:173112"/>
        <dbReference type="EC" id="2.7.7.49"/>
    </reaction>
</comment>
<evidence type="ECO:0000256" key="9">
    <source>
        <dbReference type="ARBA" id="ARBA00022895"/>
    </source>
</evidence>
<evidence type="ECO:0000256" key="10">
    <source>
        <dbReference type="ARBA" id="ARBA00022918"/>
    </source>
</evidence>
<dbReference type="PROSITE" id="PS50878">
    <property type="entry name" value="RT_POL"/>
    <property type="match status" value="1"/>
</dbReference>
<sequence length="660" mass="76835">MSFLKCVCNKVVPKDLWGSCQNKRTFFKNLVKFVQLHKGEKFSLGQMMTGIKISSCKWLKTEECTGKQISPSYSLMKEQLLAKFIWWLVTRYLIPLLKGFFYVTESGVHRQRVFYYRKPVWAKIQQFGANMFCREFFEPLKTKEAEGLLHRKSSLGFSPLRFLPKNSTVRPITNMKHCQTKKEPTNSQKPQSINQKLENLFEVLKFEKGRNPHNSLRTTLFGSDDLYQVLKPFAERVRKSSDGRQLFFVHVDVNHCYESIPHKKLLDIMEKVLDEEEYLIRRFSLLKLSGGKVHREFHKHASTADDCRSFPDFFRSLVEVKGLKQVIGVDFVWYQTEDRDKLMELLREHIFNNIVRIGNKYYRQIRGIAQGSILSTMLCGYFYNDMEKTHFAELTRDPDSLLLRWVDDFLLITPQKRLAVEFLNTMHAGIPEYGCHINHNKTLINFDAVAPNGKQVKRIEQNERFPWCGFLFDTVTLEVRCDISRYHGIQLRDTLSVPLDAHPGKALRRKLLCSVRPKCHPLLLDPGLNSRESILLTVYQSFLLTAKKFRAYAKEFPLGGQPKDNPSFFCKLFLDLARYFHATSSRKCRQLSSSKASFSLNEREVTSLCLHAFKTSLQKKPRYGEISHFLTTGLSRIGYPSKDLRKATDSAQHAVIKEIR</sequence>
<reference evidence="16" key="2">
    <citation type="journal article" date="2023" name="Science">
        <title>Genomic signatures of disease resistance in endangered staghorn corals.</title>
        <authorList>
            <person name="Vollmer S.V."/>
            <person name="Selwyn J.D."/>
            <person name="Despard B.A."/>
            <person name="Roesel C.L."/>
        </authorList>
    </citation>
    <scope>NUCLEOTIDE SEQUENCE</scope>
    <source>
        <strain evidence="16">K2</strain>
    </source>
</reference>
<dbReference type="Gene3D" id="1.10.357.90">
    <property type="match status" value="1"/>
</dbReference>
<dbReference type="GO" id="GO:0003720">
    <property type="term" value="F:telomerase activity"/>
    <property type="evidence" value="ECO:0007669"/>
    <property type="project" value="InterPro"/>
</dbReference>
<evidence type="ECO:0000256" key="12">
    <source>
        <dbReference type="ARBA" id="ARBA00032044"/>
    </source>
</evidence>
<keyword evidence="11 14" id="KW-0539">Nucleus</keyword>
<dbReference type="GO" id="GO:0046872">
    <property type="term" value="F:metal ion binding"/>
    <property type="evidence" value="ECO:0007669"/>
    <property type="project" value="UniProtKB-KW"/>
</dbReference>
<dbReference type="InterPro" id="IPR003545">
    <property type="entry name" value="Telomerase_RT"/>
</dbReference>
<dbReference type="InterPro" id="IPR000477">
    <property type="entry name" value="RT_dom"/>
</dbReference>
<evidence type="ECO:0000256" key="14">
    <source>
        <dbReference type="RuleBase" id="RU365061"/>
    </source>
</evidence>
<evidence type="ECO:0000256" key="8">
    <source>
        <dbReference type="ARBA" id="ARBA00022842"/>
    </source>
</evidence>
<dbReference type="GO" id="GO:0000781">
    <property type="term" value="C:chromosome, telomeric region"/>
    <property type="evidence" value="ECO:0007669"/>
    <property type="project" value="UniProtKB-SubCell"/>
</dbReference>
<protein>
    <recommendedName>
        <fullName evidence="3 14">Telomerase reverse transcriptase</fullName>
        <ecNumber evidence="2 14">2.7.7.49</ecNumber>
    </recommendedName>
    <alternativeName>
        <fullName evidence="12 14">Telomerase catalytic subunit</fullName>
    </alternativeName>
</protein>
<comment type="similarity">
    <text evidence="1 14">Belongs to the reverse transcriptase family. Telomerase subfamily.</text>
</comment>
<dbReference type="PANTHER" id="PTHR12066">
    <property type="entry name" value="TELOMERASE REVERSE TRANSCRIPTASE"/>
    <property type="match status" value="1"/>
</dbReference>
<evidence type="ECO:0000256" key="7">
    <source>
        <dbReference type="ARBA" id="ARBA00022723"/>
    </source>
</evidence>
<evidence type="ECO:0000256" key="6">
    <source>
        <dbReference type="ARBA" id="ARBA00022695"/>
    </source>
</evidence>
<dbReference type="Gene3D" id="3.30.70.2630">
    <property type="match status" value="1"/>
</dbReference>
<evidence type="ECO:0000313" key="17">
    <source>
        <dbReference type="Proteomes" id="UP001249851"/>
    </source>
</evidence>
<organism evidence="16 17">
    <name type="scientific">Acropora cervicornis</name>
    <name type="common">Staghorn coral</name>
    <dbReference type="NCBI Taxonomy" id="6130"/>
    <lineage>
        <taxon>Eukaryota</taxon>
        <taxon>Metazoa</taxon>
        <taxon>Cnidaria</taxon>
        <taxon>Anthozoa</taxon>
        <taxon>Hexacorallia</taxon>
        <taxon>Scleractinia</taxon>
        <taxon>Astrocoeniina</taxon>
        <taxon>Acroporidae</taxon>
        <taxon>Acropora</taxon>
    </lineage>
</organism>
<dbReference type="InterPro" id="IPR049139">
    <property type="entry name" value="TERT_C"/>
</dbReference>
<dbReference type="SMART" id="SM00975">
    <property type="entry name" value="Telomerase_RBD"/>
    <property type="match status" value="1"/>
</dbReference>
<dbReference type="Pfam" id="PF21399">
    <property type="entry name" value="TERT_C"/>
    <property type="match status" value="1"/>
</dbReference>
<keyword evidence="8 14" id="KW-0460">Magnesium</keyword>
<proteinExistence type="inferred from homology"/>
<evidence type="ECO:0000256" key="2">
    <source>
        <dbReference type="ARBA" id="ARBA00012493"/>
    </source>
</evidence>
<dbReference type="GO" id="GO:0042162">
    <property type="term" value="F:telomeric DNA binding"/>
    <property type="evidence" value="ECO:0007669"/>
    <property type="project" value="TreeGrafter"/>
</dbReference>
<evidence type="ECO:0000313" key="16">
    <source>
        <dbReference type="EMBL" id="KAK2563547.1"/>
    </source>
</evidence>
<dbReference type="AlphaFoldDB" id="A0AAD9QLQ4"/>
<comment type="function">
    <text evidence="14">Telomerase is a ribonucleoprotein enzyme essential for the replication of chromosome termini in most eukaryotes. It elongates telomeres. It is a reverse transcriptase that adds simple sequence repeats to chromosome ends by copying a template sequence within the RNA component of the enzyme.</text>
</comment>
<comment type="subcellular location">
    <subcellularLocation>
        <location evidence="14">Nucleus</location>
    </subcellularLocation>
    <subcellularLocation>
        <location evidence="14">Chromosome</location>
        <location evidence="14">Telomere</location>
    </subcellularLocation>
</comment>
<evidence type="ECO:0000256" key="11">
    <source>
        <dbReference type="ARBA" id="ARBA00023242"/>
    </source>
</evidence>
<dbReference type="CDD" id="cd01648">
    <property type="entry name" value="TERT"/>
    <property type="match status" value="1"/>
</dbReference>